<name>A0A4Y2LWX2_ARAVE</name>
<dbReference type="EMBL" id="BGPR01006479">
    <property type="protein sequence ID" value="GBN19325.1"/>
    <property type="molecule type" value="Genomic_DNA"/>
</dbReference>
<dbReference type="Proteomes" id="UP000499080">
    <property type="component" value="Unassembled WGS sequence"/>
</dbReference>
<sequence length="220" mass="24152">MTTPQLAPASPNFHVTSASRCMTTTPFCVCTPTAHPAGAALPGCISTGSLDLGAVFGAEPHCPEWRPLCLGFTPDWRPFPDIKSNQKTASTSTLPQHLGHLKDSRYNSSSTEAGVLTAYHQAKARPSRRWYVLSLEEGSRAPPLLHSPRGSECQLTYPAGTHPCIRGAPQGYTDVKRGTINFLAYLKGWRTEFADVRRAQIKPHIRIECGRETERICETH</sequence>
<reference evidence="1 2" key="1">
    <citation type="journal article" date="2019" name="Sci. Rep.">
        <title>Orb-weaving spider Araneus ventricosus genome elucidates the spidroin gene catalogue.</title>
        <authorList>
            <person name="Kono N."/>
            <person name="Nakamura H."/>
            <person name="Ohtoshi R."/>
            <person name="Moran D.A.P."/>
            <person name="Shinohara A."/>
            <person name="Yoshida Y."/>
            <person name="Fujiwara M."/>
            <person name="Mori M."/>
            <person name="Tomita M."/>
            <person name="Arakawa K."/>
        </authorList>
    </citation>
    <scope>NUCLEOTIDE SEQUENCE [LARGE SCALE GENOMIC DNA]</scope>
</reference>
<organism evidence="1 2">
    <name type="scientific">Araneus ventricosus</name>
    <name type="common">Orbweaver spider</name>
    <name type="synonym">Epeira ventricosa</name>
    <dbReference type="NCBI Taxonomy" id="182803"/>
    <lineage>
        <taxon>Eukaryota</taxon>
        <taxon>Metazoa</taxon>
        <taxon>Ecdysozoa</taxon>
        <taxon>Arthropoda</taxon>
        <taxon>Chelicerata</taxon>
        <taxon>Arachnida</taxon>
        <taxon>Araneae</taxon>
        <taxon>Araneomorphae</taxon>
        <taxon>Entelegynae</taxon>
        <taxon>Araneoidea</taxon>
        <taxon>Araneidae</taxon>
        <taxon>Araneus</taxon>
    </lineage>
</organism>
<accession>A0A4Y2LWX2</accession>
<keyword evidence="2" id="KW-1185">Reference proteome</keyword>
<evidence type="ECO:0000313" key="2">
    <source>
        <dbReference type="Proteomes" id="UP000499080"/>
    </source>
</evidence>
<proteinExistence type="predicted"/>
<evidence type="ECO:0000313" key="1">
    <source>
        <dbReference type="EMBL" id="GBN19325.1"/>
    </source>
</evidence>
<dbReference type="AlphaFoldDB" id="A0A4Y2LWX2"/>
<comment type="caution">
    <text evidence="1">The sequence shown here is derived from an EMBL/GenBank/DDBJ whole genome shotgun (WGS) entry which is preliminary data.</text>
</comment>
<gene>
    <name evidence="1" type="ORF">AVEN_59626_1</name>
</gene>
<protein>
    <submittedName>
        <fullName evidence="1">Uncharacterized protein</fullName>
    </submittedName>
</protein>